<keyword evidence="2" id="KW-1185">Reference proteome</keyword>
<sequence length="100" mass="10759">MQRCIVLIADSTSKAARDLSYLKKKKSLSRTKFVPNRLRKTVNPSALDFSMALPKPACIAISVLACGRGGKPISQKAELSALPSRNTLGITGGRSHRLPP</sequence>
<dbReference type="Proteomes" id="UP001519460">
    <property type="component" value="Unassembled WGS sequence"/>
</dbReference>
<accession>A0ABD0LES9</accession>
<gene>
    <name evidence="1" type="ORF">BaRGS_00011138</name>
</gene>
<proteinExistence type="predicted"/>
<name>A0ABD0LES9_9CAEN</name>
<protein>
    <submittedName>
        <fullName evidence="1">Uncharacterized protein</fullName>
    </submittedName>
</protein>
<reference evidence="1 2" key="1">
    <citation type="journal article" date="2023" name="Sci. Data">
        <title>Genome assembly of the Korean intertidal mud-creeper Batillaria attramentaria.</title>
        <authorList>
            <person name="Patra A.K."/>
            <person name="Ho P.T."/>
            <person name="Jun S."/>
            <person name="Lee S.J."/>
            <person name="Kim Y."/>
            <person name="Won Y.J."/>
        </authorList>
    </citation>
    <scope>NUCLEOTIDE SEQUENCE [LARGE SCALE GENOMIC DNA]</scope>
    <source>
        <strain evidence="1">Wonlab-2016</strain>
    </source>
</reference>
<dbReference type="EMBL" id="JACVVK020000056">
    <property type="protein sequence ID" value="KAK7497743.1"/>
    <property type="molecule type" value="Genomic_DNA"/>
</dbReference>
<evidence type="ECO:0000313" key="1">
    <source>
        <dbReference type="EMBL" id="KAK7497743.1"/>
    </source>
</evidence>
<organism evidence="1 2">
    <name type="scientific">Batillaria attramentaria</name>
    <dbReference type="NCBI Taxonomy" id="370345"/>
    <lineage>
        <taxon>Eukaryota</taxon>
        <taxon>Metazoa</taxon>
        <taxon>Spiralia</taxon>
        <taxon>Lophotrochozoa</taxon>
        <taxon>Mollusca</taxon>
        <taxon>Gastropoda</taxon>
        <taxon>Caenogastropoda</taxon>
        <taxon>Sorbeoconcha</taxon>
        <taxon>Cerithioidea</taxon>
        <taxon>Batillariidae</taxon>
        <taxon>Batillaria</taxon>
    </lineage>
</organism>
<dbReference type="AlphaFoldDB" id="A0ABD0LES9"/>
<comment type="caution">
    <text evidence="1">The sequence shown here is derived from an EMBL/GenBank/DDBJ whole genome shotgun (WGS) entry which is preliminary data.</text>
</comment>
<evidence type="ECO:0000313" key="2">
    <source>
        <dbReference type="Proteomes" id="UP001519460"/>
    </source>
</evidence>